<dbReference type="EMBL" id="JAQQPM010000001">
    <property type="protein sequence ID" value="KAK2067937.1"/>
    <property type="molecule type" value="Genomic_DNA"/>
</dbReference>
<accession>A0AAD9M9D5</accession>
<dbReference type="PANTHER" id="PTHR39218:SF1">
    <property type="entry name" value="OXIDOREDUCTASE 14 KDA SUBUNIT, PUTATIVE (AFU_ORTHOLOGUE AFUA_1G12110)-RELATED"/>
    <property type="match status" value="1"/>
</dbReference>
<dbReference type="Proteomes" id="UP001217918">
    <property type="component" value="Unassembled WGS sequence"/>
</dbReference>
<dbReference type="PANTHER" id="PTHR39218">
    <property type="entry name" value="OXIDOREDUCTASE 14 KDA SUBUNIT, PUTATIVE (AFU_ORTHOLOGUE AFUA_1G12110)-RELATED"/>
    <property type="match status" value="1"/>
</dbReference>
<protein>
    <submittedName>
        <fullName evidence="1">Uncharacterized protein</fullName>
    </submittedName>
</protein>
<reference evidence="1" key="1">
    <citation type="journal article" date="2023" name="Mol. Plant Microbe Interact.">
        <title>Elucidating the Obligate Nature and Biological Capacity of an Invasive Fungal Corn Pathogen.</title>
        <authorList>
            <person name="MacCready J.S."/>
            <person name="Roggenkamp E.M."/>
            <person name="Gdanetz K."/>
            <person name="Chilvers M.I."/>
        </authorList>
    </citation>
    <scope>NUCLEOTIDE SEQUENCE</scope>
    <source>
        <strain evidence="1">PM02</strain>
    </source>
</reference>
<name>A0AAD9M9D5_9PEZI</name>
<sequence>MVNRILFWAGFGIATRMWQLGLQKIPMFHRKELWGYPLFASVGAGVGYWFQDVDAKQTAILDKRKAILLEKRARRAEREAVAAAAEATVVHKT</sequence>
<gene>
    <name evidence="1" type="ORF">P8C59_001636</name>
</gene>
<evidence type="ECO:0000313" key="2">
    <source>
        <dbReference type="Proteomes" id="UP001217918"/>
    </source>
</evidence>
<comment type="caution">
    <text evidence="1">The sequence shown here is derived from an EMBL/GenBank/DDBJ whole genome shotgun (WGS) entry which is preliminary data.</text>
</comment>
<organism evidence="1 2">
    <name type="scientific">Phyllachora maydis</name>
    <dbReference type="NCBI Taxonomy" id="1825666"/>
    <lineage>
        <taxon>Eukaryota</taxon>
        <taxon>Fungi</taxon>
        <taxon>Dikarya</taxon>
        <taxon>Ascomycota</taxon>
        <taxon>Pezizomycotina</taxon>
        <taxon>Sordariomycetes</taxon>
        <taxon>Sordariomycetidae</taxon>
        <taxon>Phyllachorales</taxon>
        <taxon>Phyllachoraceae</taxon>
        <taxon>Phyllachora</taxon>
    </lineage>
</organism>
<keyword evidence="2" id="KW-1185">Reference proteome</keyword>
<dbReference type="AlphaFoldDB" id="A0AAD9M9D5"/>
<evidence type="ECO:0000313" key="1">
    <source>
        <dbReference type="EMBL" id="KAK2067937.1"/>
    </source>
</evidence>
<proteinExistence type="predicted"/>